<keyword evidence="1" id="KW-0472">Membrane</keyword>
<sequence length="164" mass="18336">MDAFRVSRRGNLCGAYRPGMERRARPRGLVGRSLIAAVLFAVAVVPGWTLGDLSEDWTGNGLLDWLVTCAWCGLAVRMLAPPASYRARDGWLGAIPLYGWYLTCVLCWRIAYLPFRDWDPRPDELSRARWLTGDHLGLWRADSLPARRAPVTTGTRPAAGPRTR</sequence>
<comment type="caution">
    <text evidence="2">The sequence shown here is derived from an EMBL/GenBank/DDBJ whole genome shotgun (WGS) entry which is preliminary data.</text>
</comment>
<organism evidence="2 3">
    <name type="scientific">Paractinoplanes tereljensis</name>
    <dbReference type="NCBI Taxonomy" id="571912"/>
    <lineage>
        <taxon>Bacteria</taxon>
        <taxon>Bacillati</taxon>
        <taxon>Actinomycetota</taxon>
        <taxon>Actinomycetes</taxon>
        <taxon>Micromonosporales</taxon>
        <taxon>Micromonosporaceae</taxon>
        <taxon>Paractinoplanes</taxon>
    </lineage>
</organism>
<feature type="transmembrane region" description="Helical" evidence="1">
    <location>
        <begin position="62"/>
        <end position="80"/>
    </location>
</feature>
<feature type="transmembrane region" description="Helical" evidence="1">
    <location>
        <begin position="92"/>
        <end position="111"/>
    </location>
</feature>
<reference evidence="2" key="1">
    <citation type="submission" date="2021-01" db="EMBL/GenBank/DDBJ databases">
        <title>Whole genome shotgun sequence of Actinoplanes tereljensis NBRC 105297.</title>
        <authorList>
            <person name="Komaki H."/>
            <person name="Tamura T."/>
        </authorList>
    </citation>
    <scope>NUCLEOTIDE SEQUENCE</scope>
    <source>
        <strain evidence="2">NBRC 105297</strain>
    </source>
</reference>
<protein>
    <submittedName>
        <fullName evidence="2">Uncharacterized protein</fullName>
    </submittedName>
</protein>
<feature type="transmembrane region" description="Helical" evidence="1">
    <location>
        <begin position="29"/>
        <end position="50"/>
    </location>
</feature>
<dbReference type="Proteomes" id="UP000623608">
    <property type="component" value="Unassembled WGS sequence"/>
</dbReference>
<keyword evidence="1" id="KW-0812">Transmembrane</keyword>
<proteinExistence type="predicted"/>
<dbReference type="EMBL" id="BOMY01000009">
    <property type="protein sequence ID" value="GIF18639.1"/>
    <property type="molecule type" value="Genomic_DNA"/>
</dbReference>
<evidence type="ECO:0000256" key="1">
    <source>
        <dbReference type="SAM" id="Phobius"/>
    </source>
</evidence>
<keyword evidence="3" id="KW-1185">Reference proteome</keyword>
<dbReference type="AlphaFoldDB" id="A0A919NHB7"/>
<keyword evidence="1" id="KW-1133">Transmembrane helix</keyword>
<gene>
    <name evidence="2" type="ORF">Ate02nite_13690</name>
</gene>
<evidence type="ECO:0000313" key="3">
    <source>
        <dbReference type="Proteomes" id="UP000623608"/>
    </source>
</evidence>
<evidence type="ECO:0000313" key="2">
    <source>
        <dbReference type="EMBL" id="GIF18639.1"/>
    </source>
</evidence>
<name>A0A919NHB7_9ACTN</name>
<accession>A0A919NHB7</accession>